<dbReference type="InterPro" id="IPR012677">
    <property type="entry name" value="Nucleotide-bd_a/b_plait_sf"/>
</dbReference>
<dbReference type="PANTHER" id="PTHR23236:SF119">
    <property type="entry name" value="NUCLEAR RNA-BINDING PROTEIN SART-3"/>
    <property type="match status" value="1"/>
</dbReference>
<dbReference type="InterPro" id="IPR003954">
    <property type="entry name" value="RRM_euk-type"/>
</dbReference>
<comment type="caution">
    <text evidence="12">The sequence shown here is derived from an EMBL/GenBank/DDBJ whole genome shotgun (WGS) entry which is preliminary data.</text>
</comment>
<evidence type="ECO:0000256" key="3">
    <source>
        <dbReference type="ARBA" id="ARBA00022481"/>
    </source>
</evidence>
<evidence type="ECO:0000256" key="6">
    <source>
        <dbReference type="ARBA" id="ARBA00022884"/>
    </source>
</evidence>
<feature type="compositionally biased region" description="Acidic residues" evidence="10">
    <location>
        <begin position="214"/>
        <end position="244"/>
    </location>
</feature>
<evidence type="ECO:0000259" key="11">
    <source>
        <dbReference type="PROSITE" id="PS50102"/>
    </source>
</evidence>
<feature type="compositionally biased region" description="Basic and acidic residues" evidence="10">
    <location>
        <begin position="675"/>
        <end position="688"/>
    </location>
</feature>
<proteinExistence type="predicted"/>
<dbReference type="InterPro" id="IPR035979">
    <property type="entry name" value="RBD_domain_sf"/>
</dbReference>
<dbReference type="Proteomes" id="UP000519115">
    <property type="component" value="Unassembled WGS sequence"/>
</dbReference>
<dbReference type="InterPro" id="IPR034235">
    <property type="entry name" value="Nucleolin_RRM4"/>
</dbReference>
<evidence type="ECO:0000256" key="10">
    <source>
        <dbReference type="SAM" id="MobiDB-lite"/>
    </source>
</evidence>
<comment type="subcellular location">
    <subcellularLocation>
        <location evidence="1">Nucleus</location>
        <location evidence="1">Nucleolus</location>
    </subcellularLocation>
</comment>
<evidence type="ECO:0000256" key="5">
    <source>
        <dbReference type="ARBA" id="ARBA00022737"/>
    </source>
</evidence>
<dbReference type="PANTHER" id="PTHR23236">
    <property type="entry name" value="EUKARYOTIC TRANSLATION INITIATION FACTOR 4B/4H"/>
    <property type="match status" value="1"/>
</dbReference>
<feature type="compositionally biased region" description="Gly residues" evidence="10">
    <location>
        <begin position="631"/>
        <end position="674"/>
    </location>
</feature>
<keyword evidence="8" id="KW-0539">Nucleus</keyword>
<dbReference type="GO" id="GO:0003677">
    <property type="term" value="F:DNA binding"/>
    <property type="evidence" value="ECO:0007669"/>
    <property type="project" value="UniProtKB-KW"/>
</dbReference>
<dbReference type="InterPro" id="IPR034233">
    <property type="entry name" value="Nucleolin_RRM2"/>
</dbReference>
<feature type="compositionally biased region" description="Low complexity" evidence="10">
    <location>
        <begin position="48"/>
        <end position="104"/>
    </location>
</feature>
<evidence type="ECO:0000256" key="8">
    <source>
        <dbReference type="ARBA" id="ARBA00023242"/>
    </source>
</evidence>
<dbReference type="PROSITE" id="PS50102">
    <property type="entry name" value="RRM"/>
    <property type="match status" value="4"/>
</dbReference>
<feature type="compositionally biased region" description="Acidic residues" evidence="10">
    <location>
        <begin position="167"/>
        <end position="190"/>
    </location>
</feature>
<feature type="domain" description="RRM" evidence="11">
    <location>
        <begin position="369"/>
        <end position="443"/>
    </location>
</feature>
<protein>
    <recommendedName>
        <fullName evidence="2">Nucleolin</fullName>
    </recommendedName>
</protein>
<dbReference type="Gene3D" id="3.30.70.330">
    <property type="match status" value="4"/>
</dbReference>
<feature type="compositionally biased region" description="Acidic residues" evidence="10">
    <location>
        <begin position="112"/>
        <end position="139"/>
    </location>
</feature>
<sequence>LFQTPKNQIKQKKMAPPPKKVEESEEEESSELEESSGEEMIPQKKQQKAAVTPAKKAATPAKKAAIPAKKAITAAKKTVATPAKKAVAPSPKKAAVLTKGAKNGKNAKKEESEEEDEDDEEDEEEEDEDEEEEEEEEDSAMPVKPAAKKPAAVPAKKPAVVPAKQESEEEEEDDEEDDEEEDDESEDEAMDTTPVQVKKPTPAKAAPVKAKADSEDEEDEEDDEEEDDDEEEEDEEDAEEESEDEKPVKEAPGKRKKEMANKSAPEAKKKKTDGPTSAFSLFVGNLVPTKEYEELKTGIKEFFGKKNIEVLDVRIGASKRFGYVDFSSAEDLDKALQLNGKKLMGLEIKLEKAKSKETMKENKKERDARTLFVKNLPYRLTEDEMREVFENALEIRIVMNKEGNSKGMAYIEFKTEAEANKALEEKQGTEIDGRAMVIDFTGEKSHQEHQKGGGERESKTLIVNNLSYAASEETLQELFKKASSIKMPQTNQGRPKGYAFVEFPTTEDAKEALNSCNNTEIEGRAIRLEFSSPAWQKGNMNARGGFNQQSKTLFVRGLSEDTTEETLRESFEGSISARIVTDRDTGSSKGFGFVDFSSPEDAKAAKEAMEDGEIDGNKVILDFAKPKGEFQRGGGFGGRGGRGGGRGGRGGFGGRGGGRGFGGRGGGFRGGRGGGGDHKPQGKKIKFE</sequence>
<feature type="domain" description="RRM" evidence="11">
    <location>
        <begin position="279"/>
        <end position="355"/>
    </location>
</feature>
<dbReference type="AlphaFoldDB" id="A0A7L0BV93"/>
<dbReference type="CDD" id="cd12405">
    <property type="entry name" value="RRM3_NCL"/>
    <property type="match status" value="1"/>
</dbReference>
<organism evidence="12 13">
    <name type="scientific">Spizaetus tyrannus</name>
    <name type="common">black hawk-eagle</name>
    <dbReference type="NCBI Taxonomy" id="252798"/>
    <lineage>
        <taxon>Eukaryota</taxon>
        <taxon>Metazoa</taxon>
        <taxon>Chordata</taxon>
        <taxon>Craniata</taxon>
        <taxon>Vertebrata</taxon>
        <taxon>Euteleostomi</taxon>
        <taxon>Archelosauria</taxon>
        <taxon>Archosauria</taxon>
        <taxon>Dinosauria</taxon>
        <taxon>Saurischia</taxon>
        <taxon>Theropoda</taxon>
        <taxon>Coelurosauria</taxon>
        <taxon>Aves</taxon>
        <taxon>Neognathae</taxon>
        <taxon>Neoaves</taxon>
        <taxon>Telluraves</taxon>
        <taxon>Accipitrimorphae</taxon>
        <taxon>Accipitriformes</taxon>
        <taxon>Accipitridae</taxon>
        <taxon>Accipitrinae</taxon>
        <taxon>Spizaetus</taxon>
    </lineage>
</organism>
<evidence type="ECO:0000313" key="13">
    <source>
        <dbReference type="Proteomes" id="UP000519115"/>
    </source>
</evidence>
<dbReference type="Pfam" id="PF00076">
    <property type="entry name" value="RRM_1"/>
    <property type="match status" value="4"/>
</dbReference>
<dbReference type="CDD" id="cd12406">
    <property type="entry name" value="RRM4_NCL"/>
    <property type="match status" value="1"/>
</dbReference>
<dbReference type="SUPFAM" id="SSF54928">
    <property type="entry name" value="RNA-binding domain, RBD"/>
    <property type="match status" value="4"/>
</dbReference>
<evidence type="ECO:0000256" key="4">
    <source>
        <dbReference type="ARBA" id="ARBA00022553"/>
    </source>
</evidence>
<feature type="domain" description="RRM" evidence="11">
    <location>
        <begin position="459"/>
        <end position="533"/>
    </location>
</feature>
<dbReference type="InterPro" id="IPR034234">
    <property type="entry name" value="Nucleolin_RRM3"/>
</dbReference>
<dbReference type="SMART" id="SM00360">
    <property type="entry name" value="RRM"/>
    <property type="match status" value="4"/>
</dbReference>
<dbReference type="CDD" id="cd12404">
    <property type="entry name" value="RRM2_NCL"/>
    <property type="match status" value="1"/>
</dbReference>
<evidence type="ECO:0000256" key="9">
    <source>
        <dbReference type="PROSITE-ProRule" id="PRU00176"/>
    </source>
</evidence>
<feature type="compositionally biased region" description="Low complexity" evidence="10">
    <location>
        <begin position="192"/>
        <end position="209"/>
    </location>
</feature>
<keyword evidence="4" id="KW-0597">Phosphoprotein</keyword>
<name>A0A7L0BV93_9AVES</name>
<reference evidence="12 13" key="1">
    <citation type="submission" date="2019-09" db="EMBL/GenBank/DDBJ databases">
        <title>Bird 10,000 Genomes (B10K) Project - Family phase.</title>
        <authorList>
            <person name="Zhang G."/>
        </authorList>
    </citation>
    <scope>NUCLEOTIDE SEQUENCE [LARGE SCALE GENOMIC DNA]</scope>
    <source>
        <strain evidence="12">B10K-DU-007-42</strain>
        <tissue evidence="12">Muscle</tissue>
    </source>
</reference>
<dbReference type="EMBL" id="VXAF01000340">
    <property type="protein sequence ID" value="NXJ51402.1"/>
    <property type="molecule type" value="Genomic_DNA"/>
</dbReference>
<dbReference type="GO" id="GO:0005730">
    <property type="term" value="C:nucleolus"/>
    <property type="evidence" value="ECO:0007669"/>
    <property type="project" value="UniProtKB-SubCell"/>
</dbReference>
<dbReference type="FunFam" id="3.30.70.330:FF:001072">
    <property type="entry name" value="Nucleolin"/>
    <property type="match status" value="1"/>
</dbReference>
<feature type="domain" description="RRM" evidence="11">
    <location>
        <begin position="551"/>
        <end position="626"/>
    </location>
</feature>
<keyword evidence="6 9" id="KW-0694">RNA-binding</keyword>
<keyword evidence="3" id="KW-0488">Methylation</keyword>
<dbReference type="InterPro" id="IPR000504">
    <property type="entry name" value="RRM_dom"/>
</dbReference>
<gene>
    <name evidence="12" type="primary">Ncl</name>
    <name evidence="12" type="ORF">SPITYR_R09888</name>
</gene>
<feature type="region of interest" description="Disordered" evidence="10">
    <location>
        <begin position="630"/>
        <end position="688"/>
    </location>
</feature>
<dbReference type="GO" id="GO:0003723">
    <property type="term" value="F:RNA binding"/>
    <property type="evidence" value="ECO:0007669"/>
    <property type="project" value="UniProtKB-UniRule"/>
</dbReference>
<feature type="region of interest" description="Disordered" evidence="10">
    <location>
        <begin position="1"/>
        <end position="277"/>
    </location>
</feature>
<accession>A0A7L0BV93</accession>
<evidence type="ECO:0000256" key="2">
    <source>
        <dbReference type="ARBA" id="ARBA00017108"/>
    </source>
</evidence>
<feature type="compositionally biased region" description="Low complexity" evidence="10">
    <location>
        <begin position="142"/>
        <end position="164"/>
    </location>
</feature>
<evidence type="ECO:0000256" key="7">
    <source>
        <dbReference type="ARBA" id="ARBA00023125"/>
    </source>
</evidence>
<feature type="compositionally biased region" description="Acidic residues" evidence="10">
    <location>
        <begin position="23"/>
        <end position="37"/>
    </location>
</feature>
<dbReference type="SMART" id="SM00361">
    <property type="entry name" value="RRM_1"/>
    <property type="match status" value="3"/>
</dbReference>
<feature type="non-terminal residue" evidence="12">
    <location>
        <position position="688"/>
    </location>
</feature>
<keyword evidence="5" id="KW-0677">Repeat</keyword>
<keyword evidence="7" id="KW-0238">DNA-binding</keyword>
<evidence type="ECO:0000313" key="12">
    <source>
        <dbReference type="EMBL" id="NXJ51402.1"/>
    </source>
</evidence>
<evidence type="ECO:0000256" key="1">
    <source>
        <dbReference type="ARBA" id="ARBA00004604"/>
    </source>
</evidence>
<keyword evidence="13" id="KW-1185">Reference proteome</keyword>
<feature type="non-terminal residue" evidence="12">
    <location>
        <position position="1"/>
    </location>
</feature>
<dbReference type="FunFam" id="3.30.70.330:FF:000278">
    <property type="entry name" value="Nucleolin"/>
    <property type="match status" value="1"/>
</dbReference>